<keyword evidence="2" id="KW-1133">Transmembrane helix</keyword>
<feature type="non-terminal residue" evidence="3">
    <location>
        <position position="229"/>
    </location>
</feature>
<proteinExistence type="predicted"/>
<evidence type="ECO:0000256" key="2">
    <source>
        <dbReference type="SAM" id="Phobius"/>
    </source>
</evidence>
<evidence type="ECO:0000313" key="3">
    <source>
        <dbReference type="EMBL" id="SVD83868.1"/>
    </source>
</evidence>
<gene>
    <name evidence="3" type="ORF">METZ01_LOCUS436722</name>
</gene>
<accession>A0A382YMX9</accession>
<sequence length="229" mass="24512">MKNSTQLMIGAALLVGVAVLFILPQPKAGKSGEEHAGSKVPEQATAVPKKETQVVPEPEVAPDLMVEPTEIKPLEGEETTEVVPVETEEPEKPINPILALVDKIEDVVGKVRVLSNFAGSLARTGDAQQASVILAQVEELLDTIEADDELAAATGFFASAKLHAGEIDAAMEMLERTLGLIKKIDGSSSKLAMLGQLTDVLGKFPDNERVQKFITTVKERTQALKHQSN</sequence>
<dbReference type="AlphaFoldDB" id="A0A382YMX9"/>
<reference evidence="3" key="1">
    <citation type="submission" date="2018-05" db="EMBL/GenBank/DDBJ databases">
        <authorList>
            <person name="Lanie J.A."/>
            <person name="Ng W.-L."/>
            <person name="Kazmierczak K.M."/>
            <person name="Andrzejewski T.M."/>
            <person name="Davidsen T.M."/>
            <person name="Wayne K.J."/>
            <person name="Tettelin H."/>
            <person name="Glass J.I."/>
            <person name="Rusch D."/>
            <person name="Podicherti R."/>
            <person name="Tsui H.-C.T."/>
            <person name="Winkler M.E."/>
        </authorList>
    </citation>
    <scope>NUCLEOTIDE SEQUENCE</scope>
</reference>
<keyword evidence="2" id="KW-0812">Transmembrane</keyword>
<feature type="region of interest" description="Disordered" evidence="1">
    <location>
        <begin position="29"/>
        <end position="58"/>
    </location>
</feature>
<dbReference type="Gene3D" id="1.25.40.10">
    <property type="entry name" value="Tetratricopeptide repeat domain"/>
    <property type="match status" value="1"/>
</dbReference>
<evidence type="ECO:0000256" key="1">
    <source>
        <dbReference type="SAM" id="MobiDB-lite"/>
    </source>
</evidence>
<protein>
    <submittedName>
        <fullName evidence="3">Uncharacterized protein</fullName>
    </submittedName>
</protein>
<keyword evidence="2" id="KW-0472">Membrane</keyword>
<name>A0A382YMX9_9ZZZZ</name>
<dbReference type="SUPFAM" id="SSF48452">
    <property type="entry name" value="TPR-like"/>
    <property type="match status" value="1"/>
</dbReference>
<feature type="transmembrane region" description="Helical" evidence="2">
    <location>
        <begin position="6"/>
        <end position="23"/>
    </location>
</feature>
<dbReference type="InterPro" id="IPR011990">
    <property type="entry name" value="TPR-like_helical_dom_sf"/>
</dbReference>
<organism evidence="3">
    <name type="scientific">marine metagenome</name>
    <dbReference type="NCBI Taxonomy" id="408172"/>
    <lineage>
        <taxon>unclassified sequences</taxon>
        <taxon>metagenomes</taxon>
        <taxon>ecological metagenomes</taxon>
    </lineage>
</organism>
<dbReference type="EMBL" id="UINC01176646">
    <property type="protein sequence ID" value="SVD83868.1"/>
    <property type="molecule type" value="Genomic_DNA"/>
</dbReference>